<accession>A0ABD3P1X6</accession>
<sequence>MRWRNGGLVVLCRRTIWYNTILNHWCLEIPSIYLCIMSCPGGAPLSTGKEKNRAWLERKNQGAHLRACHDEKIVISNNSCMQKATMSYQEIPQIYTLKDIEPIVSDPRFAKELIDAIQNGFVAYSQGKFNASPVQTMGAPPMAPFIAGVENYCAQTCVKSGYITGESHYVIKVASGGHPHPNSGLMQLYSQTTGKLEMLLLDDGLLTELRTAAVGAVAARLLAPDLCVRDVHGREMMCIGILGTGVQARYQIRYLAHITDCRRVRVWGRTERNTTQFIKDMEAEGWSVSAVESPQHLLEAPEDDWYCPLIVTTTSSREPLLKLAKPCHQKRPLHITCVGADSTGKIELDPTLVESADLLVADSRLQTRERGEFEEALKRDLISLETVTELGELVLEKESWRVSEDDNRLTIFDSSGVAVQDCIIATMFAQQVHKKDNKKL</sequence>
<evidence type="ECO:0000313" key="2">
    <source>
        <dbReference type="EMBL" id="KAL3782155.1"/>
    </source>
</evidence>
<comment type="caution">
    <text evidence="2">The sequence shown here is derived from an EMBL/GenBank/DDBJ whole genome shotgun (WGS) entry which is preliminary data.</text>
</comment>
<dbReference type="PANTHER" id="PTHR13812:SF19">
    <property type="entry name" value="KETIMINE REDUCTASE MU-CRYSTALLIN"/>
    <property type="match status" value="1"/>
</dbReference>
<evidence type="ECO:0008006" key="4">
    <source>
        <dbReference type="Google" id="ProtNLM"/>
    </source>
</evidence>
<dbReference type="Pfam" id="PF02423">
    <property type="entry name" value="OCD_Mu_crystall"/>
    <property type="match status" value="1"/>
</dbReference>
<dbReference type="AlphaFoldDB" id="A0ABD3P1X6"/>
<dbReference type="Gene3D" id="3.40.50.720">
    <property type="entry name" value="NAD(P)-binding Rossmann-like Domain"/>
    <property type="match status" value="1"/>
</dbReference>
<dbReference type="SUPFAM" id="SSF51735">
    <property type="entry name" value="NAD(P)-binding Rossmann-fold domains"/>
    <property type="match status" value="1"/>
</dbReference>
<name>A0ABD3P1X6_9STRA</name>
<dbReference type="InterPro" id="IPR036291">
    <property type="entry name" value="NAD(P)-bd_dom_sf"/>
</dbReference>
<keyword evidence="3" id="KW-1185">Reference proteome</keyword>
<dbReference type="InterPro" id="IPR023401">
    <property type="entry name" value="ODC_N"/>
</dbReference>
<comment type="similarity">
    <text evidence="1">Belongs to the ornithine cyclodeaminase/mu-crystallin family.</text>
</comment>
<dbReference type="Proteomes" id="UP001516023">
    <property type="component" value="Unassembled WGS sequence"/>
</dbReference>
<dbReference type="Gene3D" id="3.30.1780.10">
    <property type="entry name" value="ornithine cyclodeaminase, domain 1"/>
    <property type="match status" value="1"/>
</dbReference>
<protein>
    <recommendedName>
        <fullName evidence="4">Ornithine cyclodeaminase</fullName>
    </recommendedName>
</protein>
<dbReference type="PANTHER" id="PTHR13812">
    <property type="entry name" value="KETIMINE REDUCTASE MU-CRYSTALLIN"/>
    <property type="match status" value="1"/>
</dbReference>
<evidence type="ECO:0000256" key="1">
    <source>
        <dbReference type="ARBA" id="ARBA00008903"/>
    </source>
</evidence>
<evidence type="ECO:0000313" key="3">
    <source>
        <dbReference type="Proteomes" id="UP001516023"/>
    </source>
</evidence>
<gene>
    <name evidence="2" type="ORF">HJC23_004518</name>
</gene>
<dbReference type="InterPro" id="IPR003462">
    <property type="entry name" value="ODC_Mu_crystall"/>
</dbReference>
<reference evidence="2 3" key="1">
    <citation type="journal article" date="2020" name="G3 (Bethesda)">
        <title>Improved Reference Genome for Cyclotella cryptica CCMP332, a Model for Cell Wall Morphogenesis, Salinity Adaptation, and Lipid Production in Diatoms (Bacillariophyta).</title>
        <authorList>
            <person name="Roberts W.R."/>
            <person name="Downey K.M."/>
            <person name="Ruck E.C."/>
            <person name="Traller J.C."/>
            <person name="Alverson A.J."/>
        </authorList>
    </citation>
    <scope>NUCLEOTIDE SEQUENCE [LARGE SCALE GENOMIC DNA]</scope>
    <source>
        <strain evidence="2 3">CCMP332</strain>
    </source>
</reference>
<proteinExistence type="inferred from homology"/>
<organism evidence="2 3">
    <name type="scientific">Cyclotella cryptica</name>
    <dbReference type="NCBI Taxonomy" id="29204"/>
    <lineage>
        <taxon>Eukaryota</taxon>
        <taxon>Sar</taxon>
        <taxon>Stramenopiles</taxon>
        <taxon>Ochrophyta</taxon>
        <taxon>Bacillariophyta</taxon>
        <taxon>Coscinodiscophyceae</taxon>
        <taxon>Thalassiosirophycidae</taxon>
        <taxon>Stephanodiscales</taxon>
        <taxon>Stephanodiscaceae</taxon>
        <taxon>Cyclotella</taxon>
    </lineage>
</organism>
<dbReference type="EMBL" id="JABMIG020000295">
    <property type="protein sequence ID" value="KAL3782155.1"/>
    <property type="molecule type" value="Genomic_DNA"/>
</dbReference>